<keyword evidence="7" id="KW-1185">Reference proteome</keyword>
<reference evidence="7" key="1">
    <citation type="journal article" date="2015" name="Nat. Genet.">
        <title>The genome and transcriptome of the zoonotic hookworm Ancylostoma ceylanicum identify infection-specific gene families.</title>
        <authorList>
            <person name="Schwarz E.M."/>
            <person name="Hu Y."/>
            <person name="Antoshechkin I."/>
            <person name="Miller M.M."/>
            <person name="Sternberg P.W."/>
            <person name="Aroian R.V."/>
        </authorList>
    </citation>
    <scope>NUCLEOTIDE SEQUENCE</scope>
    <source>
        <strain evidence="7">HY135</strain>
    </source>
</reference>
<evidence type="ECO:0000256" key="3">
    <source>
        <dbReference type="ARBA" id="ARBA00022801"/>
    </source>
</evidence>
<dbReference type="GO" id="GO:0005634">
    <property type="term" value="C:nucleus"/>
    <property type="evidence" value="ECO:0007669"/>
    <property type="project" value="TreeGrafter"/>
</dbReference>
<name>A0A016WUR8_9BILA</name>
<dbReference type="AlphaFoldDB" id="A0A016WUR8"/>
<evidence type="ECO:0000256" key="1">
    <source>
        <dbReference type="ARBA" id="ARBA00013081"/>
    </source>
</evidence>
<comment type="caution">
    <text evidence="6">The sequence shown here is derived from an EMBL/GenBank/DDBJ whole genome shotgun (WGS) entry which is preliminary data.</text>
</comment>
<organism evidence="6 7">
    <name type="scientific">Ancylostoma ceylanicum</name>
    <dbReference type="NCBI Taxonomy" id="53326"/>
    <lineage>
        <taxon>Eukaryota</taxon>
        <taxon>Metazoa</taxon>
        <taxon>Ecdysozoa</taxon>
        <taxon>Nematoda</taxon>
        <taxon>Chromadorea</taxon>
        <taxon>Rhabditida</taxon>
        <taxon>Rhabditina</taxon>
        <taxon>Rhabditomorpha</taxon>
        <taxon>Strongyloidea</taxon>
        <taxon>Ancylostomatidae</taxon>
        <taxon>Ancylostomatinae</taxon>
        <taxon>Ancylostoma</taxon>
    </lineage>
</organism>
<dbReference type="Gene3D" id="3.60.21.10">
    <property type="match status" value="1"/>
</dbReference>
<gene>
    <name evidence="6" type="primary">Acey_s0508.g2710</name>
    <name evidence="6" type="ORF">Y032_0508g2710</name>
</gene>
<dbReference type="PANTHER" id="PTHR11668:SF300">
    <property type="entry name" value="SERINE_THREONINE-PROTEIN PHOSPHATASE"/>
    <property type="match status" value="1"/>
</dbReference>
<keyword evidence="4" id="KW-0904">Protein phosphatase</keyword>
<evidence type="ECO:0000256" key="4">
    <source>
        <dbReference type="ARBA" id="ARBA00022912"/>
    </source>
</evidence>
<keyword evidence="2" id="KW-0479">Metal-binding</keyword>
<evidence type="ECO:0000313" key="6">
    <source>
        <dbReference type="EMBL" id="EYC42987.1"/>
    </source>
</evidence>
<dbReference type="Proteomes" id="UP000024635">
    <property type="component" value="Unassembled WGS sequence"/>
</dbReference>
<dbReference type="STRING" id="53326.A0A016WUR8"/>
<dbReference type="EMBL" id="JARK01000108">
    <property type="protein sequence ID" value="EYC42987.1"/>
    <property type="molecule type" value="Genomic_DNA"/>
</dbReference>
<sequence length="87" mass="9885">MEFIFRLKFLKGYILNPNTFRDPAGVGVGHVFGPTQIKQFIKKNKLSLIVRGHQPPMSGYERIGKYLLTIFSTAGYRVHENIGNMGE</sequence>
<evidence type="ECO:0000256" key="5">
    <source>
        <dbReference type="ARBA" id="ARBA00023211"/>
    </source>
</evidence>
<dbReference type="InterPro" id="IPR050341">
    <property type="entry name" value="PP1_catalytic_subunit"/>
</dbReference>
<dbReference type="GO" id="GO:0005737">
    <property type="term" value="C:cytoplasm"/>
    <property type="evidence" value="ECO:0007669"/>
    <property type="project" value="TreeGrafter"/>
</dbReference>
<dbReference type="PANTHER" id="PTHR11668">
    <property type="entry name" value="SERINE/THREONINE PROTEIN PHOSPHATASE"/>
    <property type="match status" value="1"/>
</dbReference>
<dbReference type="InterPro" id="IPR029052">
    <property type="entry name" value="Metallo-depent_PP-like"/>
</dbReference>
<protein>
    <recommendedName>
        <fullName evidence="1">protein-serine/threonine phosphatase</fullName>
        <ecNumber evidence="1">3.1.3.16</ecNumber>
    </recommendedName>
</protein>
<dbReference type="SUPFAM" id="SSF56300">
    <property type="entry name" value="Metallo-dependent phosphatases"/>
    <property type="match status" value="1"/>
</dbReference>
<dbReference type="GO" id="GO:0046872">
    <property type="term" value="F:metal ion binding"/>
    <property type="evidence" value="ECO:0007669"/>
    <property type="project" value="UniProtKB-KW"/>
</dbReference>
<accession>A0A016WUR8</accession>
<proteinExistence type="predicted"/>
<keyword evidence="5" id="KW-0464">Manganese</keyword>
<dbReference type="EC" id="3.1.3.16" evidence="1"/>
<dbReference type="GO" id="GO:0004722">
    <property type="term" value="F:protein serine/threonine phosphatase activity"/>
    <property type="evidence" value="ECO:0007669"/>
    <property type="project" value="UniProtKB-EC"/>
</dbReference>
<keyword evidence="3" id="KW-0378">Hydrolase</keyword>
<evidence type="ECO:0000313" key="7">
    <source>
        <dbReference type="Proteomes" id="UP000024635"/>
    </source>
</evidence>
<dbReference type="OrthoDB" id="5819495at2759"/>
<evidence type="ECO:0000256" key="2">
    <source>
        <dbReference type="ARBA" id="ARBA00022723"/>
    </source>
</evidence>